<evidence type="ECO:0000256" key="5">
    <source>
        <dbReference type="ARBA" id="ARBA00022692"/>
    </source>
</evidence>
<evidence type="ECO:0000256" key="6">
    <source>
        <dbReference type="ARBA" id="ARBA00022968"/>
    </source>
</evidence>
<feature type="transmembrane region" description="Helical" evidence="10">
    <location>
        <begin position="12"/>
        <end position="29"/>
    </location>
</feature>
<evidence type="ECO:0000256" key="3">
    <source>
        <dbReference type="ARBA" id="ARBA00022676"/>
    </source>
</evidence>
<protein>
    <recommendedName>
        <fullName evidence="10">Hexosyltransferase</fullName>
        <ecNumber evidence="10">2.4.1.-</ecNumber>
    </recommendedName>
</protein>
<evidence type="ECO:0000256" key="2">
    <source>
        <dbReference type="ARBA" id="ARBA00008661"/>
    </source>
</evidence>
<evidence type="ECO:0000256" key="10">
    <source>
        <dbReference type="RuleBase" id="RU363063"/>
    </source>
</evidence>
<keyword evidence="5 10" id="KW-0812">Transmembrane</keyword>
<dbReference type="EMBL" id="CAJNOJ010000013">
    <property type="protein sequence ID" value="CAF0803941.1"/>
    <property type="molecule type" value="Genomic_DNA"/>
</dbReference>
<dbReference type="OrthoDB" id="2139606at2759"/>
<evidence type="ECO:0000256" key="4">
    <source>
        <dbReference type="ARBA" id="ARBA00022679"/>
    </source>
</evidence>
<evidence type="ECO:0000256" key="8">
    <source>
        <dbReference type="ARBA" id="ARBA00023034"/>
    </source>
</evidence>
<dbReference type="EC" id="2.4.1.-" evidence="10"/>
<keyword evidence="9 10" id="KW-0472">Membrane</keyword>
<dbReference type="Gene3D" id="3.90.550.50">
    <property type="match status" value="1"/>
</dbReference>
<comment type="subcellular location">
    <subcellularLocation>
        <location evidence="1 10">Golgi apparatus membrane</location>
        <topology evidence="1 10">Single-pass type II membrane protein</topology>
    </subcellularLocation>
</comment>
<dbReference type="PANTHER" id="PTHR11214:SF378">
    <property type="entry name" value="BETA-1,3-GALACTOSYLTRANSFERASE 4"/>
    <property type="match status" value="1"/>
</dbReference>
<comment type="caution">
    <text evidence="11">The sequence shown here is derived from an EMBL/GenBank/DDBJ whole genome shotgun (WGS) entry which is preliminary data.</text>
</comment>
<keyword evidence="8 10" id="KW-0333">Golgi apparatus</keyword>
<accession>A0A813SZ20</accession>
<dbReference type="InterPro" id="IPR002659">
    <property type="entry name" value="Glyco_trans_31"/>
</dbReference>
<dbReference type="PANTHER" id="PTHR11214">
    <property type="entry name" value="BETA-1,3-N-ACETYLGLUCOSAMINYLTRANSFERASE"/>
    <property type="match status" value="1"/>
</dbReference>
<evidence type="ECO:0000256" key="7">
    <source>
        <dbReference type="ARBA" id="ARBA00022989"/>
    </source>
</evidence>
<comment type="similarity">
    <text evidence="2 10">Belongs to the glycosyltransferase 31 family.</text>
</comment>
<organism evidence="11 12">
    <name type="scientific">Adineta ricciae</name>
    <name type="common">Rotifer</name>
    <dbReference type="NCBI Taxonomy" id="249248"/>
    <lineage>
        <taxon>Eukaryota</taxon>
        <taxon>Metazoa</taxon>
        <taxon>Spiralia</taxon>
        <taxon>Gnathifera</taxon>
        <taxon>Rotifera</taxon>
        <taxon>Eurotatoria</taxon>
        <taxon>Bdelloidea</taxon>
        <taxon>Adinetida</taxon>
        <taxon>Adinetidae</taxon>
        <taxon>Adineta</taxon>
    </lineage>
</organism>
<evidence type="ECO:0000256" key="1">
    <source>
        <dbReference type="ARBA" id="ARBA00004323"/>
    </source>
</evidence>
<keyword evidence="7 10" id="KW-1133">Transmembrane helix</keyword>
<dbReference type="Pfam" id="PF01762">
    <property type="entry name" value="Galactosyl_T"/>
    <property type="match status" value="1"/>
</dbReference>
<keyword evidence="3 10" id="KW-0328">Glycosyltransferase</keyword>
<evidence type="ECO:0000256" key="9">
    <source>
        <dbReference type="ARBA" id="ARBA00023136"/>
    </source>
</evidence>
<proteinExistence type="inferred from homology"/>
<dbReference type="GO" id="GO:0000139">
    <property type="term" value="C:Golgi membrane"/>
    <property type="evidence" value="ECO:0007669"/>
    <property type="project" value="UniProtKB-SubCell"/>
</dbReference>
<dbReference type="AlphaFoldDB" id="A0A813SZ20"/>
<dbReference type="Proteomes" id="UP000663852">
    <property type="component" value="Unassembled WGS sequence"/>
</dbReference>
<dbReference type="GO" id="GO:0016758">
    <property type="term" value="F:hexosyltransferase activity"/>
    <property type="evidence" value="ECO:0007669"/>
    <property type="project" value="InterPro"/>
</dbReference>
<name>A0A813SZ20_ADIRI</name>
<dbReference type="GO" id="GO:0006493">
    <property type="term" value="P:protein O-linked glycosylation"/>
    <property type="evidence" value="ECO:0007669"/>
    <property type="project" value="TreeGrafter"/>
</dbReference>
<reference evidence="11" key="1">
    <citation type="submission" date="2021-02" db="EMBL/GenBank/DDBJ databases">
        <authorList>
            <person name="Nowell W R."/>
        </authorList>
    </citation>
    <scope>NUCLEOTIDE SEQUENCE</scope>
</reference>
<evidence type="ECO:0000313" key="11">
    <source>
        <dbReference type="EMBL" id="CAF0803941.1"/>
    </source>
</evidence>
<evidence type="ECO:0000313" key="12">
    <source>
        <dbReference type="Proteomes" id="UP000663852"/>
    </source>
</evidence>
<keyword evidence="4" id="KW-0808">Transferase</keyword>
<gene>
    <name evidence="11" type="ORF">EDS130_LOCUS4998</name>
</gene>
<sequence length="345" mass="39510">MFEGYYGRRRLKNLCLLLLSLLILLILYYRRQDSKRETAPAIPIHVETKPAALPLVSLKRPGVLSTIEFSNSPYLDLNSFSSDIIPVLVLSRACNIEVRDAIRRTWGFYRSYRNNTLRLKIFFLVGTDDLLTERIRMEQNIFDDVIQVSIPDMYSFIAYKELSAMLWVRSYLPSHSFYLKTEDDVIINMKILVNNFLPIIESVYNQNIIIGWFGTEHRVPRGNYQKFVNAMIPPSSGNINYAMSLLYAMTATAADRIMENLQDIDLIEYPGDPFVTGILRDAAKVQISNLATMADKFQYTVASETCETAFSRNLNLLICTSSLHTGSPKSMPEYFDAWNVLIGET</sequence>
<keyword evidence="6 10" id="KW-0735">Signal-anchor</keyword>